<keyword evidence="2" id="KW-1185">Reference proteome</keyword>
<organism evidence="1 2">
    <name type="scientific">Coptis chinensis</name>
    <dbReference type="NCBI Taxonomy" id="261450"/>
    <lineage>
        <taxon>Eukaryota</taxon>
        <taxon>Viridiplantae</taxon>
        <taxon>Streptophyta</taxon>
        <taxon>Embryophyta</taxon>
        <taxon>Tracheophyta</taxon>
        <taxon>Spermatophyta</taxon>
        <taxon>Magnoliopsida</taxon>
        <taxon>Ranunculales</taxon>
        <taxon>Ranunculaceae</taxon>
        <taxon>Coptidoideae</taxon>
        <taxon>Coptis</taxon>
    </lineage>
</organism>
<gene>
    <name evidence="1" type="ORF">IFM89_028770</name>
</gene>
<evidence type="ECO:0000313" key="2">
    <source>
        <dbReference type="Proteomes" id="UP000631114"/>
    </source>
</evidence>
<dbReference type="SUPFAM" id="SSF52058">
    <property type="entry name" value="L domain-like"/>
    <property type="match status" value="1"/>
</dbReference>
<dbReference type="Gene3D" id="3.80.10.10">
    <property type="entry name" value="Ribonuclease Inhibitor"/>
    <property type="match status" value="1"/>
</dbReference>
<comment type="caution">
    <text evidence="1">The sequence shown here is derived from an EMBL/GenBank/DDBJ whole genome shotgun (WGS) entry which is preliminary data.</text>
</comment>
<dbReference type="AlphaFoldDB" id="A0A835GYI1"/>
<sequence>MRFGSQGLSKAFIEFVCLRSSTLRGKLNDLEDCFPSSLTELNLESCVLTKDPSHELECLPYLKELRLRQAPYLGKEMHFFSTEGFVQLQFLQLHEMVLEEWSVQEGAITSLNLFLKMCRSPLCVSL</sequence>
<accession>A0A835GYI1</accession>
<proteinExistence type="predicted"/>
<reference evidence="1 2" key="1">
    <citation type="submission" date="2020-10" db="EMBL/GenBank/DDBJ databases">
        <title>The Coptis chinensis genome and diversification of protoberbering-type alkaloids.</title>
        <authorList>
            <person name="Wang B."/>
            <person name="Shu S."/>
            <person name="Song C."/>
            <person name="Liu Y."/>
        </authorList>
    </citation>
    <scope>NUCLEOTIDE SEQUENCE [LARGE SCALE GENOMIC DNA]</scope>
    <source>
        <strain evidence="1">HL-2020</strain>
        <tissue evidence="1">Leaf</tissue>
    </source>
</reference>
<dbReference type="Proteomes" id="UP000631114">
    <property type="component" value="Unassembled WGS sequence"/>
</dbReference>
<dbReference type="EMBL" id="JADFTS010000009">
    <property type="protein sequence ID" value="KAF9589835.1"/>
    <property type="molecule type" value="Genomic_DNA"/>
</dbReference>
<protein>
    <submittedName>
        <fullName evidence="1">Uncharacterized protein</fullName>
    </submittedName>
</protein>
<dbReference type="OrthoDB" id="664281at2759"/>
<evidence type="ECO:0000313" key="1">
    <source>
        <dbReference type="EMBL" id="KAF9589835.1"/>
    </source>
</evidence>
<name>A0A835GYI1_9MAGN</name>
<dbReference type="InterPro" id="IPR032675">
    <property type="entry name" value="LRR_dom_sf"/>
</dbReference>